<dbReference type="EMBL" id="CAJGYM010000004">
    <property type="protein sequence ID" value="CAD6186239.1"/>
    <property type="molecule type" value="Genomic_DNA"/>
</dbReference>
<dbReference type="AlphaFoldDB" id="A0A8S1GSK0"/>
<feature type="region of interest" description="Disordered" evidence="1">
    <location>
        <begin position="142"/>
        <end position="168"/>
    </location>
</feature>
<name>A0A8S1GSK0_9PELO</name>
<feature type="compositionally biased region" description="Polar residues" evidence="1">
    <location>
        <begin position="156"/>
        <end position="168"/>
    </location>
</feature>
<evidence type="ECO:0000256" key="1">
    <source>
        <dbReference type="SAM" id="MobiDB-lite"/>
    </source>
</evidence>
<evidence type="ECO:0000313" key="2">
    <source>
        <dbReference type="EMBL" id="CAD6186239.1"/>
    </source>
</evidence>
<protein>
    <recommendedName>
        <fullName evidence="4">SPK domain-containing protein</fullName>
    </recommendedName>
</protein>
<keyword evidence="3" id="KW-1185">Reference proteome</keyword>
<dbReference type="InterPro" id="IPR053367">
    <property type="entry name" value="G-alpha_activating_GEF"/>
</dbReference>
<evidence type="ECO:0000313" key="3">
    <source>
        <dbReference type="Proteomes" id="UP000835052"/>
    </source>
</evidence>
<reference evidence="2" key="1">
    <citation type="submission" date="2020-10" db="EMBL/GenBank/DDBJ databases">
        <authorList>
            <person name="Kikuchi T."/>
        </authorList>
    </citation>
    <scope>NUCLEOTIDE SEQUENCE</scope>
    <source>
        <strain evidence="2">NKZ352</strain>
    </source>
</reference>
<sequence>MLEFTVEFEKLIWNYILRKTGSLDIEIAQGKRKSRLPIDKGFFEGFPVKNSGDLSLIFEHFQRSLRHRLFSSGLEARNILRGYIELQIPISVHGEQWLKKQFKVQLRISPDRRVMSYIYIGTRRHANHKDAKVETSPVSDVGIFSSEDNDDDNEQVRTPKNSSRSDKSWNLTKNRAKYSVKEDERIWKYLLRKVEANPSLRNQIRGTKIWEDYVKESGSRRTPALLSQHFRRQMVVKLWERPSSKNVQTIEKQYRILGIPMSTNIREKIGRKFENVKIILDEANEKEPDKQEDDGEEQDEGIIDIDEEEDVMSDSVSDPLPATFPLSGQEIKIEETESVVMEYLEQIKGKEIDEDECLDANVEVAQIDTSVFMECVRKLAEKKSVDLLQFPSLLRKIAQDQKKIIEKKGKNDYGLLVAVLGFIDDYFLDGQPKSKDETVAMKTYAKSAQKFL</sequence>
<organism evidence="2 3">
    <name type="scientific">Caenorhabditis auriculariae</name>
    <dbReference type="NCBI Taxonomy" id="2777116"/>
    <lineage>
        <taxon>Eukaryota</taxon>
        <taxon>Metazoa</taxon>
        <taxon>Ecdysozoa</taxon>
        <taxon>Nematoda</taxon>
        <taxon>Chromadorea</taxon>
        <taxon>Rhabditida</taxon>
        <taxon>Rhabditina</taxon>
        <taxon>Rhabditomorpha</taxon>
        <taxon>Rhabditoidea</taxon>
        <taxon>Rhabditidae</taxon>
        <taxon>Peloderinae</taxon>
        <taxon>Caenorhabditis</taxon>
    </lineage>
</organism>
<dbReference type="Proteomes" id="UP000835052">
    <property type="component" value="Unassembled WGS sequence"/>
</dbReference>
<dbReference type="PANTHER" id="PTHR38627">
    <property type="entry name" value="GA BINDING AND ACTIVATING AND SPK (SPK) DOMAIN CONTAINING-RELATED"/>
    <property type="match status" value="1"/>
</dbReference>
<evidence type="ECO:0008006" key="4">
    <source>
        <dbReference type="Google" id="ProtNLM"/>
    </source>
</evidence>
<accession>A0A8S1GSK0</accession>
<comment type="caution">
    <text evidence="2">The sequence shown here is derived from an EMBL/GenBank/DDBJ whole genome shotgun (WGS) entry which is preliminary data.</text>
</comment>
<dbReference type="PANTHER" id="PTHR38627:SF2">
    <property type="entry name" value="DOUBLE-STRAND TELOMERIC DNA-BINDING PROTEINS 1-RELATED"/>
    <property type="match status" value="1"/>
</dbReference>
<gene>
    <name evidence="2" type="ORF">CAUJ_LOCUS2158</name>
</gene>
<proteinExistence type="predicted"/>
<dbReference type="Gene3D" id="1.10.10.60">
    <property type="entry name" value="Homeodomain-like"/>
    <property type="match status" value="1"/>
</dbReference>